<dbReference type="PROSITE" id="PS50927">
    <property type="entry name" value="BULB_LECTIN"/>
    <property type="match status" value="1"/>
</dbReference>
<dbReference type="InterPro" id="IPR003609">
    <property type="entry name" value="Pan_app"/>
</dbReference>
<dbReference type="Gene3D" id="3.50.4.10">
    <property type="entry name" value="Hepatocyte Growth Factor"/>
    <property type="match status" value="1"/>
</dbReference>
<dbReference type="PROSITE" id="PS50011">
    <property type="entry name" value="PROTEIN_KINASE_DOM"/>
    <property type="match status" value="1"/>
</dbReference>
<dbReference type="EC" id="2.7.11.1" evidence="9"/>
<dbReference type="SMART" id="SM00108">
    <property type="entry name" value="B_lectin"/>
    <property type="match status" value="1"/>
</dbReference>
<evidence type="ECO:0000256" key="2">
    <source>
        <dbReference type="ARBA" id="ARBA00022679"/>
    </source>
</evidence>
<protein>
    <recommendedName>
        <fullName evidence="9">Receptor-like serine/threonine-protein kinase</fullName>
        <ecNumber evidence="9">2.7.11.1</ecNumber>
    </recommendedName>
</protein>
<dbReference type="Pfam" id="PF08276">
    <property type="entry name" value="PAN_2"/>
    <property type="match status" value="1"/>
</dbReference>
<dbReference type="Gene3D" id="3.30.200.20">
    <property type="entry name" value="Phosphorylase Kinase, domain 1"/>
    <property type="match status" value="1"/>
</dbReference>
<proteinExistence type="inferred from homology"/>
<dbReference type="PANTHER" id="PTHR32444:SF183">
    <property type="entry name" value="APPLE DOMAIN-CONTAINING PROTEIN"/>
    <property type="match status" value="1"/>
</dbReference>
<dbReference type="InterPro" id="IPR011009">
    <property type="entry name" value="Kinase-like_dom_sf"/>
</dbReference>
<dbReference type="InterPro" id="IPR000719">
    <property type="entry name" value="Prot_kinase_dom"/>
</dbReference>
<evidence type="ECO:0000256" key="10">
    <source>
        <dbReference type="SAM" id="Phobius"/>
    </source>
</evidence>
<evidence type="ECO:0000256" key="6">
    <source>
        <dbReference type="ARBA" id="ARBA00022840"/>
    </source>
</evidence>
<dbReference type="Pfam" id="PF01453">
    <property type="entry name" value="B_lectin"/>
    <property type="match status" value="1"/>
</dbReference>
<sequence>MEGFATLVLVFSILRVSIAVDTLTVNQIITDGETITSAGGSFELGFFSPDSSRNRYVGIWYKKVATRTVVWVANRQIPLTASSGILKVTDRGTLVILNGTNTTIWSSNSSRPAQNPNAQLLDSGNLVMKNGNDSDSENFLWQSFDYPCNTLLPGMKFGRNRVTGLDRYLSSWKTTDDPSIGNFTYRLDPGGSPQLLVRNGSTVTFRSGPWNGLRFSGFPQLRPNSVYSYAFIFNDKETYYTFELVNSSVITRLVLSPEGYAQRFTWIDRTSDWILYSSAQTDDCDSYALCGVYGICEINRSPKCECMKGFEPKFQSNWDMADWSDGCVRSTPMVCQKSNGFLKYSGVKLPDTRNSWFNESMNLKECASLCLGNCSCTAYTNSDIRGGGSGCLLWFGDLIDIRDFTQNGQDFYVRMPASELASSSLNSSSKKKKKEVMVVSISITISIIGIVLLSLILTLYVLKKRKKQQKRKGYMEHNSDGGEKIEGQEHLELPLFDLDILLNATNYFSSDNKLGEGGFGPVYKGILQGGQEIAVKMLSKTSRQGIKEFKNEVESITKLQHRNLVKLLGCCIYGRERMLIYEYMPNKSLDLFIFDQMRSGTLDWLKRFLIINGIARGLLYLHQDSRLRIIHRDLKAENILLDNEMSPKISDFGIARSFGGNETEANTTRVAGTLGYMSPEYASEGLYSTKSDVFSFGVLVLEIVSGKRNRGFNHPDHDLNLLGHAWTLFIEDRSSEFIDASMGNICNLSEVLRSINLGLLCVQRFPEDRPSMHYVVLMLGGEGALPQPKEPCFFTDKNMMEANSSSGTQPTITLLEAR</sequence>
<dbReference type="CDD" id="cd14066">
    <property type="entry name" value="STKc_IRAK"/>
    <property type="match status" value="1"/>
</dbReference>
<keyword evidence="1 9" id="KW-0723">Serine/threonine-protein kinase</keyword>
<evidence type="ECO:0000259" key="12">
    <source>
        <dbReference type="PROSITE" id="PS50011"/>
    </source>
</evidence>
<dbReference type="Gene3D" id="1.10.510.10">
    <property type="entry name" value="Transferase(Phosphotransferase) domain 1"/>
    <property type="match status" value="1"/>
</dbReference>
<dbReference type="PROSITE" id="PS00108">
    <property type="entry name" value="PROTEIN_KINASE_ST"/>
    <property type="match status" value="1"/>
</dbReference>
<keyword evidence="4 9" id="KW-0547">Nucleotide-binding</keyword>
<keyword evidence="10" id="KW-0812">Transmembrane</keyword>
<dbReference type="PIRSF" id="PIRSF000641">
    <property type="entry name" value="SRK"/>
    <property type="match status" value="1"/>
</dbReference>
<accession>A0ABY9DYN0</accession>
<feature type="domain" description="Apple" evidence="14">
    <location>
        <begin position="335"/>
        <end position="416"/>
    </location>
</feature>
<dbReference type="Pfam" id="PF00954">
    <property type="entry name" value="S_locus_glycop"/>
    <property type="match status" value="1"/>
</dbReference>
<keyword evidence="2 9" id="KW-0808">Transferase</keyword>
<evidence type="ECO:0000259" key="13">
    <source>
        <dbReference type="PROSITE" id="PS50927"/>
    </source>
</evidence>
<evidence type="ECO:0000256" key="1">
    <source>
        <dbReference type="ARBA" id="ARBA00022527"/>
    </source>
</evidence>
<dbReference type="SUPFAM" id="SSF56112">
    <property type="entry name" value="Protein kinase-like (PK-like)"/>
    <property type="match status" value="1"/>
</dbReference>
<comment type="catalytic activity">
    <reaction evidence="9">
        <text>L-seryl-[protein] + ATP = O-phospho-L-seryl-[protein] + ADP + H(+)</text>
        <dbReference type="Rhea" id="RHEA:17989"/>
        <dbReference type="Rhea" id="RHEA-COMP:9863"/>
        <dbReference type="Rhea" id="RHEA-COMP:11604"/>
        <dbReference type="ChEBI" id="CHEBI:15378"/>
        <dbReference type="ChEBI" id="CHEBI:29999"/>
        <dbReference type="ChEBI" id="CHEBI:30616"/>
        <dbReference type="ChEBI" id="CHEBI:83421"/>
        <dbReference type="ChEBI" id="CHEBI:456216"/>
        <dbReference type="EC" id="2.7.11.1"/>
    </reaction>
</comment>
<dbReference type="SUPFAM" id="SSF51110">
    <property type="entry name" value="alpha-D-mannose-specific plant lectins"/>
    <property type="match status" value="1"/>
</dbReference>
<dbReference type="PANTHER" id="PTHR32444">
    <property type="entry name" value="BULB-TYPE LECTIN DOMAIN-CONTAINING PROTEIN"/>
    <property type="match status" value="1"/>
</dbReference>
<comment type="similarity">
    <text evidence="9">Belongs to the protein kinase superfamily. Ser/Thr protein kinase family.</text>
</comment>
<organism evidence="15 16">
    <name type="scientific">Vitis vinifera</name>
    <name type="common">Grape</name>
    <dbReference type="NCBI Taxonomy" id="29760"/>
    <lineage>
        <taxon>Eukaryota</taxon>
        <taxon>Viridiplantae</taxon>
        <taxon>Streptophyta</taxon>
        <taxon>Embryophyta</taxon>
        <taxon>Tracheophyta</taxon>
        <taxon>Spermatophyta</taxon>
        <taxon>Magnoliopsida</taxon>
        <taxon>eudicotyledons</taxon>
        <taxon>Gunneridae</taxon>
        <taxon>Pentapetalae</taxon>
        <taxon>rosids</taxon>
        <taxon>Vitales</taxon>
        <taxon>Vitaceae</taxon>
        <taxon>Viteae</taxon>
        <taxon>Vitis</taxon>
    </lineage>
</organism>
<keyword evidence="10" id="KW-0472">Membrane</keyword>
<reference evidence="15 16" key="1">
    <citation type="journal article" date="2023" name="Hortic Res">
        <title>The complete reference genome for grapevine (Vitis vinifera L.) genetics and breeding.</title>
        <authorList>
            <person name="Shi X."/>
            <person name="Cao S."/>
            <person name="Wang X."/>
            <person name="Huang S."/>
            <person name="Wang Y."/>
            <person name="Liu Z."/>
            <person name="Liu W."/>
            <person name="Leng X."/>
            <person name="Peng Y."/>
            <person name="Wang N."/>
            <person name="Wang Y."/>
            <person name="Ma Z."/>
            <person name="Xu X."/>
            <person name="Zhang F."/>
            <person name="Xue H."/>
            <person name="Zhong H."/>
            <person name="Wang Y."/>
            <person name="Zhang K."/>
            <person name="Velt A."/>
            <person name="Avia K."/>
            <person name="Holtgrawe D."/>
            <person name="Grimplet J."/>
            <person name="Matus J.T."/>
            <person name="Ware D."/>
            <person name="Wu X."/>
            <person name="Wang H."/>
            <person name="Liu C."/>
            <person name="Fang Y."/>
            <person name="Rustenholz C."/>
            <person name="Cheng Z."/>
            <person name="Xiao H."/>
            <person name="Zhou Y."/>
        </authorList>
    </citation>
    <scope>NUCLEOTIDE SEQUENCE [LARGE SCALE GENOMIC DNA]</scope>
    <source>
        <strain evidence="16">cv. Pinot noir / PN40024</strain>
        <tissue evidence="15">Leaf</tissue>
    </source>
</reference>
<keyword evidence="10" id="KW-1133">Transmembrane helix</keyword>
<feature type="transmembrane region" description="Helical" evidence="10">
    <location>
        <begin position="436"/>
        <end position="462"/>
    </location>
</feature>
<feature type="chain" id="PRO_5046251729" description="Receptor-like serine/threonine-protein kinase" evidence="11">
    <location>
        <begin position="20"/>
        <end position="818"/>
    </location>
</feature>
<keyword evidence="7" id="KW-1015">Disulfide bond</keyword>
<gene>
    <name evidence="15" type="ORF">VitviT2T_029717</name>
</gene>
<dbReference type="InterPro" id="IPR036426">
    <property type="entry name" value="Bulb-type_lectin_dom_sf"/>
</dbReference>
<keyword evidence="16" id="KW-1185">Reference proteome</keyword>
<dbReference type="CDD" id="cd00054">
    <property type="entry name" value="EGF_CA"/>
    <property type="match status" value="1"/>
</dbReference>
<dbReference type="InterPro" id="IPR001480">
    <property type="entry name" value="Bulb-type_lectin_dom"/>
</dbReference>
<dbReference type="InterPro" id="IPR008271">
    <property type="entry name" value="Ser/Thr_kinase_AS"/>
</dbReference>
<dbReference type="Pfam" id="PF07714">
    <property type="entry name" value="PK_Tyr_Ser-Thr"/>
    <property type="match status" value="1"/>
</dbReference>
<dbReference type="CDD" id="cd00028">
    <property type="entry name" value="B_lectin"/>
    <property type="match status" value="1"/>
</dbReference>
<evidence type="ECO:0000256" key="8">
    <source>
        <dbReference type="ARBA" id="ARBA00023180"/>
    </source>
</evidence>
<evidence type="ECO:0000313" key="16">
    <source>
        <dbReference type="Proteomes" id="UP001227230"/>
    </source>
</evidence>
<evidence type="ECO:0000256" key="3">
    <source>
        <dbReference type="ARBA" id="ARBA00022729"/>
    </source>
</evidence>
<feature type="domain" description="Protein kinase" evidence="12">
    <location>
        <begin position="508"/>
        <end position="793"/>
    </location>
</feature>
<dbReference type="PROSITE" id="PS50948">
    <property type="entry name" value="PAN"/>
    <property type="match status" value="1"/>
</dbReference>
<dbReference type="EMBL" id="CP126666">
    <property type="protein sequence ID" value="WKA12321.1"/>
    <property type="molecule type" value="Genomic_DNA"/>
</dbReference>
<evidence type="ECO:0000256" key="5">
    <source>
        <dbReference type="ARBA" id="ARBA00022777"/>
    </source>
</evidence>
<feature type="domain" description="Bulb-type lectin" evidence="13">
    <location>
        <begin position="20"/>
        <end position="141"/>
    </location>
</feature>
<evidence type="ECO:0000313" key="15">
    <source>
        <dbReference type="EMBL" id="WKA12321.1"/>
    </source>
</evidence>
<evidence type="ECO:0000259" key="14">
    <source>
        <dbReference type="PROSITE" id="PS50948"/>
    </source>
</evidence>
<name>A0ABY9DYN0_VITVI</name>
<keyword evidence="6 9" id="KW-0067">ATP-binding</keyword>
<dbReference type="SMART" id="SM00220">
    <property type="entry name" value="S_TKc"/>
    <property type="match status" value="1"/>
</dbReference>
<comment type="catalytic activity">
    <reaction evidence="9">
        <text>L-threonyl-[protein] + ATP = O-phospho-L-threonyl-[protein] + ADP + H(+)</text>
        <dbReference type="Rhea" id="RHEA:46608"/>
        <dbReference type="Rhea" id="RHEA-COMP:11060"/>
        <dbReference type="Rhea" id="RHEA-COMP:11605"/>
        <dbReference type="ChEBI" id="CHEBI:15378"/>
        <dbReference type="ChEBI" id="CHEBI:30013"/>
        <dbReference type="ChEBI" id="CHEBI:30616"/>
        <dbReference type="ChEBI" id="CHEBI:61977"/>
        <dbReference type="ChEBI" id="CHEBI:456216"/>
        <dbReference type="EC" id="2.7.11.1"/>
    </reaction>
</comment>
<feature type="signal peptide" evidence="11">
    <location>
        <begin position="1"/>
        <end position="19"/>
    </location>
</feature>
<dbReference type="InterPro" id="IPR000858">
    <property type="entry name" value="S_locus_glycoprot_dom"/>
</dbReference>
<dbReference type="InterPro" id="IPR001245">
    <property type="entry name" value="Ser-Thr/Tyr_kinase_cat_dom"/>
</dbReference>
<evidence type="ECO:0000256" key="7">
    <source>
        <dbReference type="ARBA" id="ARBA00023157"/>
    </source>
</evidence>
<evidence type="ECO:0000256" key="4">
    <source>
        <dbReference type="ARBA" id="ARBA00022741"/>
    </source>
</evidence>
<evidence type="ECO:0000256" key="9">
    <source>
        <dbReference type="PIRNR" id="PIRNR000641"/>
    </source>
</evidence>
<evidence type="ECO:0000256" key="11">
    <source>
        <dbReference type="SAM" id="SignalP"/>
    </source>
</evidence>
<dbReference type="CDD" id="cd01098">
    <property type="entry name" value="PAN_AP_plant"/>
    <property type="match status" value="1"/>
</dbReference>
<dbReference type="InterPro" id="IPR024171">
    <property type="entry name" value="SRK-like_kinase"/>
</dbReference>
<dbReference type="Proteomes" id="UP001227230">
    <property type="component" value="Chromosome 19"/>
</dbReference>
<dbReference type="Gene3D" id="2.90.10.10">
    <property type="entry name" value="Bulb-type lectin domain"/>
    <property type="match status" value="1"/>
</dbReference>
<keyword evidence="8" id="KW-0325">Glycoprotein</keyword>
<keyword evidence="3 11" id="KW-0732">Signal</keyword>
<dbReference type="SMART" id="SM00473">
    <property type="entry name" value="PAN_AP"/>
    <property type="match status" value="1"/>
</dbReference>
<keyword evidence="5 9" id="KW-0418">Kinase</keyword>